<keyword evidence="2" id="KW-1133">Transmembrane helix</keyword>
<feature type="transmembrane region" description="Helical" evidence="2">
    <location>
        <begin position="21"/>
        <end position="41"/>
    </location>
</feature>
<feature type="compositionally biased region" description="Basic and acidic residues" evidence="1">
    <location>
        <begin position="243"/>
        <end position="272"/>
    </location>
</feature>
<evidence type="ECO:0000313" key="3">
    <source>
        <dbReference type="EMBL" id="KAF2843781.1"/>
    </source>
</evidence>
<evidence type="ECO:0000256" key="1">
    <source>
        <dbReference type="SAM" id="MobiDB-lite"/>
    </source>
</evidence>
<feature type="transmembrane region" description="Helical" evidence="2">
    <location>
        <begin position="97"/>
        <end position="115"/>
    </location>
</feature>
<dbReference type="OrthoDB" id="3254104at2759"/>
<feature type="transmembrane region" description="Helical" evidence="2">
    <location>
        <begin position="121"/>
        <end position="143"/>
    </location>
</feature>
<gene>
    <name evidence="3" type="ORF">M501DRAFT_1006238</name>
</gene>
<keyword evidence="4" id="KW-1185">Reference proteome</keyword>
<feature type="transmembrane region" description="Helical" evidence="2">
    <location>
        <begin position="61"/>
        <end position="85"/>
    </location>
</feature>
<dbReference type="EMBL" id="MU006089">
    <property type="protein sequence ID" value="KAF2843781.1"/>
    <property type="molecule type" value="Genomic_DNA"/>
</dbReference>
<evidence type="ECO:0000256" key="2">
    <source>
        <dbReference type="SAM" id="Phobius"/>
    </source>
</evidence>
<evidence type="ECO:0000313" key="4">
    <source>
        <dbReference type="Proteomes" id="UP000799429"/>
    </source>
</evidence>
<sequence length="291" mass="32226">MRAHTYKSLEDLNSGRDTVPWYWRVVALAASWMILGGYLILPATYDKDPKLRFSDAVLDVLIGALLTAGYSFTGLLCFACSNWIFQAEAVFLPALQSSALGLLTLIYCFLSSSRYQFGTGAIVATALSLSSTLVYSGLLLWTYRRIARVRKPHSSSHSITSHSGSSYYSNFLTNMYPSSRHTAPATPLTEDELVSQQMAALLKKADPGPSPEASRSTFNIDWPADDEENTPRDRLSPPTLGVRGRDERGRGLERESAEQERARSREERRAEIELGGVSRGHSGYSGHRYST</sequence>
<dbReference type="AlphaFoldDB" id="A0A9P4SIW6"/>
<feature type="region of interest" description="Disordered" evidence="1">
    <location>
        <begin position="203"/>
        <end position="291"/>
    </location>
</feature>
<name>A0A9P4SIW6_9PEZI</name>
<reference evidence="3" key="1">
    <citation type="journal article" date="2020" name="Stud. Mycol.">
        <title>101 Dothideomycetes genomes: a test case for predicting lifestyles and emergence of pathogens.</title>
        <authorList>
            <person name="Haridas S."/>
            <person name="Albert R."/>
            <person name="Binder M."/>
            <person name="Bloem J."/>
            <person name="Labutti K."/>
            <person name="Salamov A."/>
            <person name="Andreopoulos B."/>
            <person name="Baker S."/>
            <person name="Barry K."/>
            <person name="Bills G."/>
            <person name="Bluhm B."/>
            <person name="Cannon C."/>
            <person name="Castanera R."/>
            <person name="Culley D."/>
            <person name="Daum C."/>
            <person name="Ezra D."/>
            <person name="Gonzalez J."/>
            <person name="Henrissat B."/>
            <person name="Kuo A."/>
            <person name="Liang C."/>
            <person name="Lipzen A."/>
            <person name="Lutzoni F."/>
            <person name="Magnuson J."/>
            <person name="Mondo S."/>
            <person name="Nolan M."/>
            <person name="Ohm R."/>
            <person name="Pangilinan J."/>
            <person name="Park H.-J."/>
            <person name="Ramirez L."/>
            <person name="Alfaro M."/>
            <person name="Sun H."/>
            <person name="Tritt A."/>
            <person name="Yoshinaga Y."/>
            <person name="Zwiers L.-H."/>
            <person name="Turgeon B."/>
            <person name="Goodwin S."/>
            <person name="Spatafora J."/>
            <person name="Crous P."/>
            <person name="Grigoriev I."/>
        </authorList>
    </citation>
    <scope>NUCLEOTIDE SEQUENCE</scope>
    <source>
        <strain evidence="3">CBS 101060</strain>
    </source>
</reference>
<keyword evidence="2" id="KW-0812">Transmembrane</keyword>
<comment type="caution">
    <text evidence="3">The sequence shown here is derived from an EMBL/GenBank/DDBJ whole genome shotgun (WGS) entry which is preliminary data.</text>
</comment>
<proteinExistence type="predicted"/>
<dbReference type="Proteomes" id="UP000799429">
    <property type="component" value="Unassembled WGS sequence"/>
</dbReference>
<accession>A0A9P4SIW6</accession>
<organism evidence="3 4">
    <name type="scientific">Patellaria atrata CBS 101060</name>
    <dbReference type="NCBI Taxonomy" id="1346257"/>
    <lineage>
        <taxon>Eukaryota</taxon>
        <taxon>Fungi</taxon>
        <taxon>Dikarya</taxon>
        <taxon>Ascomycota</taxon>
        <taxon>Pezizomycotina</taxon>
        <taxon>Dothideomycetes</taxon>
        <taxon>Dothideomycetes incertae sedis</taxon>
        <taxon>Patellariales</taxon>
        <taxon>Patellariaceae</taxon>
        <taxon>Patellaria</taxon>
    </lineage>
</organism>
<keyword evidence="2" id="KW-0472">Membrane</keyword>
<protein>
    <submittedName>
        <fullName evidence="3">Uncharacterized protein</fullName>
    </submittedName>
</protein>